<dbReference type="EMBL" id="KY030952">
    <property type="protein sequence ID" value="ATU82703.1"/>
    <property type="molecule type" value="mRNA"/>
</dbReference>
<feature type="signal peptide" evidence="1">
    <location>
        <begin position="1"/>
        <end position="18"/>
    </location>
</feature>
<keyword evidence="1" id="KW-0732">Signal</keyword>
<protein>
    <submittedName>
        <fullName evidence="2">Venom hemolysin-like protein 10</fullName>
    </submittedName>
</protein>
<name>A0A2K8JNW9_PRIPG</name>
<feature type="chain" id="PRO_5014862240" evidence="1">
    <location>
        <begin position="19"/>
        <end position="266"/>
    </location>
</feature>
<evidence type="ECO:0000313" key="2">
    <source>
        <dbReference type="EMBL" id="ATU82703.1"/>
    </source>
</evidence>
<proteinExistence type="evidence at transcript level"/>
<dbReference type="AlphaFoldDB" id="A0A2K8JNW9"/>
<organism evidence="2">
    <name type="scientific">Pristhesancus plagipennis</name>
    <name type="common">Common assassin bug</name>
    <dbReference type="NCBI Taxonomy" id="1955184"/>
    <lineage>
        <taxon>Eukaryota</taxon>
        <taxon>Metazoa</taxon>
        <taxon>Ecdysozoa</taxon>
        <taxon>Arthropoda</taxon>
        <taxon>Hexapoda</taxon>
        <taxon>Insecta</taxon>
        <taxon>Pterygota</taxon>
        <taxon>Neoptera</taxon>
        <taxon>Paraneoptera</taxon>
        <taxon>Hemiptera</taxon>
        <taxon>Heteroptera</taxon>
        <taxon>Panheteroptera</taxon>
        <taxon>Cimicomorpha</taxon>
        <taxon>Reduviidae</taxon>
        <taxon>Harpactorinae</taxon>
        <taxon>Harpactorini</taxon>
        <taxon>Pristhesancus</taxon>
    </lineage>
</organism>
<evidence type="ECO:0000256" key="1">
    <source>
        <dbReference type="SAM" id="SignalP"/>
    </source>
</evidence>
<sequence>MKGLIIHYCLIFIYCALAQQINIEDEVSNNTIPPPLEQTDSSSTVPNVVTSNPNQPTGLINWITTRSDMLKNKLSLGAQTLNKAINIGNNSMHLAASMGSSVANEGTDFLKQGVKKATSLGLRGIDNSVDIAHQILELMEVMPGIGLISRVGKTGVNVAGNVGKNTLNGLSRFKKMKLDFINNLAQRGSNALTNFANVTSGIGQTIISGGTNAIKDGIDTGVGVINRVVTGFENLRALGNRLSNSLTSAGESYIAPRNIIQTPPRQ</sequence>
<reference evidence="2" key="1">
    <citation type="submission" date="2016-10" db="EMBL/GenBank/DDBJ databases">
        <title>The assassin bug Pristhesancus plagipennis produces two different types of venom.</title>
        <authorList>
            <person name="Walker A.A."/>
            <person name="Herzig V."/>
            <person name="Jin J."/>
            <person name="Fry B.G."/>
            <person name="King G.F."/>
        </authorList>
    </citation>
    <scope>NUCLEOTIDE SEQUENCE</scope>
</reference>
<accession>A0A2K8JNW9</accession>